<dbReference type="OrthoDB" id="192608at2759"/>
<sequence length="2149" mass="236433">MDYVNNNKSTRYSFLQRILDEARSKFVTSSPTECTTVVNMELSHSLTLNEEAFKQIPEHKKPVFVFEWLRFLDKVLVAAHKSDIKECQKKLVEQLTTHIQGSPGPPTRKLIASCLATLFSVGDTFLLFDTVNKCNDILKNKDDSPSFLPTKLSAICCIGSMYEKLGRMMGRSYEETVQILIRSLKGAESQMRIEIIVTLEKVCAGMGTAISNVHKDIYKATKLCLTDRVMAVRVAAAKCLLEMVNHAPFLFTTELESVATLCFRAFDGSNYEVRCAVANLLGNLIACTQKPVKPGPQQQAGKSLRPTSLDEAFGILMSGFLRGGVSFLKGTGEMIKGSSGVNREVRVGVTHAYVIFVRVMGGAWLERNLQAFLVHVLDLVANPKAASSHVDAVYSRKCINFILRSVIGKMLGEKAQTSACKELVLIIAKQMNSIDFNPENAKDSNQETLFSQHLLVCALQELGSLILSLGTTAQVLLNDQSLNMVDATCAVLVHLCSAARLSAAWCLRCICVAVPSQITLLIDRFVDAIETMRASPEAISGYSSALAAVLGSVSLSPLGIPHTKGKVVFNTAEELLRSASQNSRLSLNRIQAGWLLIGAIMTLGVSVCKGLLPRMLLLWRYSFPQSEKELRSEKARGDAFTWQVTLEGRAGALSVMHSFLLHCSELLTEDITKRFLKPIDSALTMLVDLSSILKTYGQHLKAPAAMVRLRLYETLSLLPPNILEFFFTHLPNICQGDTKKYNKYTHLLQMLVAEFTLADNPANTTTSLLRNLCHADDSVILGTWLQETDHKTIEDQMEPNRKPSGEHLQPNSAAGSGALEHDHCCLYRPLPKTEFFPGPLPLGVAVIDMSVTLFGLIFPRSANKHRVTMFNHFAECIRQSKSSRQEAVQMNIFAALLSGLKGLNETKSSVGQDDVQKLAINLIITALVSPNAILKCAAGEASGRMAQVISDSKFTAELAQTSFDKLKSARDVVTRTGHSLALGCLHKNVGGMGSSQHLNTSVSILLALAKDGSSPVVQVWSLYALSLIADSGGPMFRSFIEPTLSIAIKLLLTVPQSFVDVHQCIGRVLSAVLTTMGPELQGNTSSILTMRSSFLCACAIMQSHFDPLVQAEATGCLQQLHLFAPRHVNLSSLVPSLCKTLSSNYLVLRKAAVSCLRQLAQREAKEVCEHALTLSTDADSGFVMSDTGLPGVLFGMLDTETDGEMIRNIHDTLTSMLQMLASENLSLWLGLCKKVLTVATDVIGEEGIAKEMVSQNEDDEDDNDNDDDVEDFHIDEKESTHPAVQPRWPTRVFAAECIRKIIATCESANPIHFDLIQAKEMQMTKSKSSDYLILHLSDLIRMAFMAATSHSDQLRLEGLKTLQEVIDKFARVPEPEFPGHLLLEQFQAQVGAALRPAFSVDTPSHVTAAACEVCSAWIGSGVARDLNDLRRVHQLLVVSLSKLQSKTNSTQLYNESMATLEKLSILKAWAEVYIVAMIGNGSAPSSLITKKLSTTNTTYTTTTTTSSSSPPINANDDGGDFGDFESQGESLLSLVKPELNNLSQNWLAALKDHALLLLPAEFASQLPHGGSFYTNETMNSSKPHYLSSWPQILYAASLWLNDGGFDTSESSADIENGNNKSDNGNVISHGSLSADRFHLIFGICMEALCSTRSSEKHESVISCLRAVYTILDSPWSRRMLFKDRSLAVELCNVLHRLILTRDCLEIQLLCIETLKHTIVGAKECLEAEKMTKLKDVDDNERKTELLNDVDLLGEGGETGEIFPGQSHVYAVMEVCLCLFVRQMPTMNPSTNARMTPEQLQKQLKYNANGTFTLGEDNGMLVASTLQCLEGVIQLCSPQGATQILPTLLYLTTSVIKEIATKSIDDQTIIANTGPIQAALHCLKSIATDRYATDDRTTSQWKKLLQSALATIVDLTKTGCDDTKVDEVTMMYAIAVFIRHTPGNLISTPSLKFPCINHFRHCLQNENNLLVKVKCIQTMRSIFLNTELKVATPYIHALAPRVIEGLYTEKAKNPGTELELTMILESITTVEALISLAEPQNRIQMLTLLVPILISYLLEPHLQKSATKLRIQLHEQSLQWLMKIGPKYPQEFKSLMSQLPDLRATLETAIRNNQMASNQKQKMELQSGNKSTANQVKPIIQLKTDFSNFS</sequence>
<feature type="compositionally biased region" description="Basic and acidic residues" evidence="4">
    <location>
        <begin position="796"/>
        <end position="805"/>
    </location>
</feature>
<dbReference type="GO" id="GO:0005829">
    <property type="term" value="C:cytosol"/>
    <property type="evidence" value="ECO:0007669"/>
    <property type="project" value="GOC"/>
</dbReference>
<dbReference type="InterPro" id="IPR016024">
    <property type="entry name" value="ARM-type_fold"/>
</dbReference>
<proteinExistence type="inferred from homology"/>
<accession>A0A9Q0RXS9</accession>
<dbReference type="Pfam" id="PF25468">
    <property type="entry name" value="HEAT_HEATR5A"/>
    <property type="match status" value="1"/>
</dbReference>
<dbReference type="SUPFAM" id="SSF48371">
    <property type="entry name" value="ARM repeat"/>
    <property type="match status" value="2"/>
</dbReference>
<comment type="similarity">
    <text evidence="1">Belongs to the HEATR5 family.</text>
</comment>
<dbReference type="PANTHER" id="PTHR21663">
    <property type="entry name" value="HYPOTHETICAL HEAT DOMAIN-CONTAINING"/>
    <property type="match status" value="1"/>
</dbReference>
<dbReference type="GO" id="GO:0042147">
    <property type="term" value="P:retrograde transport, endosome to Golgi"/>
    <property type="evidence" value="ECO:0007669"/>
    <property type="project" value="TreeGrafter"/>
</dbReference>
<dbReference type="GO" id="GO:0005794">
    <property type="term" value="C:Golgi apparatus"/>
    <property type="evidence" value="ECO:0007669"/>
    <property type="project" value="TreeGrafter"/>
</dbReference>
<dbReference type="Gene3D" id="1.25.10.10">
    <property type="entry name" value="Leucine-rich Repeat Variant"/>
    <property type="match status" value="2"/>
</dbReference>
<dbReference type="InterPro" id="IPR046837">
    <property type="entry name" value="Laa1/Sip1/HEATR5-like_HEAT"/>
</dbReference>
<evidence type="ECO:0000313" key="6">
    <source>
        <dbReference type="Proteomes" id="UP001151699"/>
    </source>
</evidence>
<dbReference type="GO" id="GO:0030139">
    <property type="term" value="C:endocytic vesicle"/>
    <property type="evidence" value="ECO:0007669"/>
    <property type="project" value="TreeGrafter"/>
</dbReference>
<organism evidence="5 6">
    <name type="scientific">Pseudolycoriella hygida</name>
    <dbReference type="NCBI Taxonomy" id="35572"/>
    <lineage>
        <taxon>Eukaryota</taxon>
        <taxon>Metazoa</taxon>
        <taxon>Ecdysozoa</taxon>
        <taxon>Arthropoda</taxon>
        <taxon>Hexapoda</taxon>
        <taxon>Insecta</taxon>
        <taxon>Pterygota</taxon>
        <taxon>Neoptera</taxon>
        <taxon>Endopterygota</taxon>
        <taxon>Diptera</taxon>
        <taxon>Nematocera</taxon>
        <taxon>Sciaroidea</taxon>
        <taxon>Sciaridae</taxon>
        <taxon>Pseudolycoriella</taxon>
    </lineage>
</organism>
<dbReference type="FunFam" id="1.25.10.10:FF:000098">
    <property type="entry name" value="HEAT repeat-containing protein 5A isoform X2"/>
    <property type="match status" value="1"/>
</dbReference>
<evidence type="ECO:0000256" key="3">
    <source>
        <dbReference type="ARBA" id="ARBA00070811"/>
    </source>
</evidence>
<keyword evidence="6" id="KW-1185">Reference proteome</keyword>
<protein>
    <recommendedName>
        <fullName evidence="3">HEAT repeat-containing protein 5A</fullName>
    </recommendedName>
</protein>
<dbReference type="Proteomes" id="UP001151699">
    <property type="component" value="Chromosome C"/>
</dbReference>
<evidence type="ECO:0000256" key="2">
    <source>
        <dbReference type="ARBA" id="ARBA00022737"/>
    </source>
</evidence>
<dbReference type="InterPro" id="IPR011989">
    <property type="entry name" value="ARM-like"/>
</dbReference>
<dbReference type="InterPro" id="IPR040108">
    <property type="entry name" value="Laa1/Sip1/HEATR5"/>
</dbReference>
<evidence type="ECO:0000256" key="4">
    <source>
        <dbReference type="SAM" id="MobiDB-lite"/>
    </source>
</evidence>
<keyword evidence="2" id="KW-0677">Repeat</keyword>
<evidence type="ECO:0000313" key="5">
    <source>
        <dbReference type="EMBL" id="KAJ6636386.1"/>
    </source>
</evidence>
<dbReference type="PANTHER" id="PTHR21663:SF0">
    <property type="entry name" value="HEAT REPEAT-CONTAINING PROTEIN 5B"/>
    <property type="match status" value="1"/>
</dbReference>
<dbReference type="FunFam" id="1.25.10.10:FF:000138">
    <property type="entry name" value="Putative HEAT repeat-containing protein 5B"/>
    <property type="match status" value="1"/>
</dbReference>
<dbReference type="EMBL" id="WJQU01000004">
    <property type="protein sequence ID" value="KAJ6636386.1"/>
    <property type="molecule type" value="Genomic_DNA"/>
</dbReference>
<name>A0A9Q0RXS9_9DIPT</name>
<dbReference type="GO" id="GO:0006897">
    <property type="term" value="P:endocytosis"/>
    <property type="evidence" value="ECO:0007669"/>
    <property type="project" value="TreeGrafter"/>
</dbReference>
<dbReference type="Pfam" id="PF20210">
    <property type="entry name" value="Laa1_Sip1_HTR5"/>
    <property type="match status" value="1"/>
</dbReference>
<dbReference type="GO" id="GO:0008104">
    <property type="term" value="P:intracellular protein localization"/>
    <property type="evidence" value="ECO:0007669"/>
    <property type="project" value="TreeGrafter"/>
</dbReference>
<gene>
    <name evidence="5" type="primary">heatr5b</name>
    <name evidence="5" type="ORF">Bhyg_14976</name>
</gene>
<evidence type="ECO:0000256" key="1">
    <source>
        <dbReference type="ARBA" id="ARBA00008304"/>
    </source>
</evidence>
<dbReference type="GO" id="GO:0016020">
    <property type="term" value="C:membrane"/>
    <property type="evidence" value="ECO:0007669"/>
    <property type="project" value="TreeGrafter"/>
</dbReference>
<comment type="caution">
    <text evidence="5">The sequence shown here is derived from an EMBL/GenBank/DDBJ whole genome shotgun (WGS) entry which is preliminary data.</text>
</comment>
<feature type="region of interest" description="Disordered" evidence="4">
    <location>
        <begin position="796"/>
        <end position="816"/>
    </location>
</feature>
<reference evidence="5" key="1">
    <citation type="submission" date="2022-07" db="EMBL/GenBank/DDBJ databases">
        <authorList>
            <person name="Trinca V."/>
            <person name="Uliana J.V.C."/>
            <person name="Torres T.T."/>
            <person name="Ward R.J."/>
            <person name="Monesi N."/>
        </authorList>
    </citation>
    <scope>NUCLEOTIDE SEQUENCE</scope>
    <source>
        <strain evidence="5">HSMRA1968</strain>
        <tissue evidence="5">Whole embryos</tissue>
    </source>
</reference>